<dbReference type="Pfam" id="PF02373">
    <property type="entry name" value="JmjC"/>
    <property type="match status" value="1"/>
</dbReference>
<evidence type="ECO:0000256" key="11">
    <source>
        <dbReference type="ARBA" id="ARBA00038068"/>
    </source>
</evidence>
<reference evidence="14 15" key="1">
    <citation type="submission" date="2019-01" db="EMBL/GenBank/DDBJ databases">
        <authorList>
            <person name="Ferrante I. M."/>
        </authorList>
    </citation>
    <scope>NUCLEOTIDE SEQUENCE [LARGE SCALE GENOMIC DNA]</scope>
    <source>
        <strain evidence="14 15">B856</strain>
    </source>
</reference>
<keyword evidence="6" id="KW-0560">Oxidoreductase</keyword>
<evidence type="ECO:0000256" key="5">
    <source>
        <dbReference type="ARBA" id="ARBA00022964"/>
    </source>
</evidence>
<comment type="cofactor">
    <cofactor evidence="1">
        <name>Fe(2+)</name>
        <dbReference type="ChEBI" id="CHEBI:29033"/>
    </cofactor>
</comment>
<dbReference type="SUPFAM" id="SSF51197">
    <property type="entry name" value="Clavaminate synthase-like"/>
    <property type="match status" value="2"/>
</dbReference>
<dbReference type="PANTHER" id="PTHR12480:SF32">
    <property type="entry name" value="BIFUNCTIONAL ARGININE DEMETHYLASE AND LYSYL-HYDROXYLASE JMJD6"/>
    <property type="match status" value="1"/>
</dbReference>
<dbReference type="Proteomes" id="UP000291116">
    <property type="component" value="Unassembled WGS sequence"/>
</dbReference>
<keyword evidence="15" id="KW-1185">Reference proteome</keyword>
<keyword evidence="8" id="KW-0805">Transcription regulation</keyword>
<evidence type="ECO:0000256" key="10">
    <source>
        <dbReference type="ARBA" id="ARBA00023242"/>
    </source>
</evidence>
<dbReference type="Gene3D" id="2.60.120.650">
    <property type="entry name" value="Cupin"/>
    <property type="match status" value="2"/>
</dbReference>
<feature type="region of interest" description="Disordered" evidence="12">
    <location>
        <begin position="63"/>
        <end position="85"/>
    </location>
</feature>
<dbReference type="AlphaFoldDB" id="A0A448Z1A0"/>
<evidence type="ECO:0000313" key="14">
    <source>
        <dbReference type="EMBL" id="VEU35796.1"/>
    </source>
</evidence>
<keyword evidence="4" id="KW-0156">Chromatin regulator</keyword>
<keyword evidence="10" id="KW-0539">Nucleus</keyword>
<comment type="similarity">
    <text evidence="11">Belongs to the JMJD6 family.</text>
</comment>
<keyword evidence="3" id="KW-0479">Metal-binding</keyword>
<keyword evidence="7" id="KW-0408">Iron</keyword>
<dbReference type="PROSITE" id="PS51184">
    <property type="entry name" value="JMJC"/>
    <property type="match status" value="1"/>
</dbReference>
<feature type="region of interest" description="Disordered" evidence="12">
    <location>
        <begin position="503"/>
        <end position="525"/>
    </location>
</feature>
<organism evidence="14 15">
    <name type="scientific">Pseudo-nitzschia multistriata</name>
    <dbReference type="NCBI Taxonomy" id="183589"/>
    <lineage>
        <taxon>Eukaryota</taxon>
        <taxon>Sar</taxon>
        <taxon>Stramenopiles</taxon>
        <taxon>Ochrophyta</taxon>
        <taxon>Bacillariophyta</taxon>
        <taxon>Bacillariophyceae</taxon>
        <taxon>Bacillariophycidae</taxon>
        <taxon>Bacillariales</taxon>
        <taxon>Bacillariaceae</taxon>
        <taxon>Pseudo-nitzschia</taxon>
    </lineage>
</organism>
<dbReference type="EMBL" id="CAACVS010000069">
    <property type="protein sequence ID" value="VEU35796.1"/>
    <property type="molecule type" value="Genomic_DNA"/>
</dbReference>
<proteinExistence type="inferred from homology"/>
<feature type="domain" description="JmjC" evidence="13">
    <location>
        <begin position="317"/>
        <end position="481"/>
    </location>
</feature>
<feature type="region of interest" description="Disordered" evidence="12">
    <location>
        <begin position="277"/>
        <end position="311"/>
    </location>
</feature>
<evidence type="ECO:0000256" key="12">
    <source>
        <dbReference type="SAM" id="MobiDB-lite"/>
    </source>
</evidence>
<dbReference type="PANTHER" id="PTHR12480">
    <property type="entry name" value="ARGININE DEMETHYLASE AND LYSYL-HYDROXYLASE JMJD"/>
    <property type="match status" value="1"/>
</dbReference>
<gene>
    <name evidence="14" type="ORF">PSNMU_V1.4_AUG-EV-PASAV3_0025410</name>
</gene>
<accession>A0A448Z1A0</accession>
<evidence type="ECO:0000259" key="13">
    <source>
        <dbReference type="PROSITE" id="PS51184"/>
    </source>
</evidence>
<evidence type="ECO:0000256" key="8">
    <source>
        <dbReference type="ARBA" id="ARBA00023015"/>
    </source>
</evidence>
<evidence type="ECO:0000256" key="9">
    <source>
        <dbReference type="ARBA" id="ARBA00023163"/>
    </source>
</evidence>
<name>A0A448Z1A0_9STRA</name>
<keyword evidence="9" id="KW-0804">Transcription</keyword>
<evidence type="ECO:0000256" key="2">
    <source>
        <dbReference type="ARBA" id="ARBA00004123"/>
    </source>
</evidence>
<sequence length="525" mass="58153">MLQHFCGFSFLPNLSARNETKQKQKSPTAAAMGEDRITRDVLLSPDERYDVWEIKRVERPHLMDFENEEEEDDAETDAGADNGEPLPLVDGCDLRGWRRSGLVDVSPCTRAALRVGQGCTLMRRESQLPVLSSRSLSRWNELRARLLAPPPPCREPARIGAREAVALPHHPWFERENLPVVLEGLTETWRATETCTLSSLVEAFGETQWRFSDTHGATMALSSYQKYVGSLEGLTDDAPLAVYDSQLEGDGRASLLGDYSVPGCFAAPDLFRAMAGDEIKGDDDDDVDDDSEDDSDDDENENENRPELPPYRWILIGPARSGTGLHIDPLGNAIPFHSIFDDDENENENRPELPPYRWILIGPARSGTGLHIDPLGTHAWVTLLEGAKRWVLFPYGTDPSSIGMGDPQVPSAVWFSGGWYERALEAHPGAVEVLQLPGETVYVPAGWPHLVLNLDLSTAITHNYATEFPSLERILGAAEREEPGLVSAWRDWLRKERPSFCEKAGASFGSSARREGSLAPPSDAE</sequence>
<dbReference type="OrthoDB" id="424465at2759"/>
<comment type="subcellular location">
    <subcellularLocation>
        <location evidence="2">Nucleus</location>
    </subcellularLocation>
</comment>
<evidence type="ECO:0000256" key="4">
    <source>
        <dbReference type="ARBA" id="ARBA00022853"/>
    </source>
</evidence>
<evidence type="ECO:0000313" key="15">
    <source>
        <dbReference type="Proteomes" id="UP000291116"/>
    </source>
</evidence>
<dbReference type="InterPro" id="IPR003347">
    <property type="entry name" value="JmjC_dom"/>
</dbReference>
<keyword evidence="5" id="KW-0223">Dioxygenase</keyword>
<feature type="compositionally biased region" description="Acidic residues" evidence="12">
    <location>
        <begin position="280"/>
        <end position="301"/>
    </location>
</feature>
<dbReference type="SMART" id="SM00558">
    <property type="entry name" value="JmjC"/>
    <property type="match status" value="1"/>
</dbReference>
<evidence type="ECO:0000256" key="3">
    <source>
        <dbReference type="ARBA" id="ARBA00022723"/>
    </source>
</evidence>
<protein>
    <recommendedName>
        <fullName evidence="13">JmjC domain-containing protein</fullName>
    </recommendedName>
</protein>
<evidence type="ECO:0000256" key="1">
    <source>
        <dbReference type="ARBA" id="ARBA00001954"/>
    </source>
</evidence>
<feature type="compositionally biased region" description="Acidic residues" evidence="12">
    <location>
        <begin position="65"/>
        <end position="78"/>
    </location>
</feature>
<evidence type="ECO:0000256" key="6">
    <source>
        <dbReference type="ARBA" id="ARBA00023002"/>
    </source>
</evidence>
<evidence type="ECO:0000256" key="7">
    <source>
        <dbReference type="ARBA" id="ARBA00023004"/>
    </source>
</evidence>
<dbReference type="InterPro" id="IPR050910">
    <property type="entry name" value="JMJD6_ArgDemeth/LysHydrox"/>
</dbReference>